<feature type="region of interest" description="Disordered" evidence="1">
    <location>
        <begin position="49"/>
        <end position="68"/>
    </location>
</feature>
<feature type="compositionally biased region" description="Low complexity" evidence="1">
    <location>
        <begin position="90"/>
        <end position="113"/>
    </location>
</feature>
<organism evidence="3">
    <name type="scientific">Amphora coffeiformis</name>
    <dbReference type="NCBI Taxonomy" id="265554"/>
    <lineage>
        <taxon>Eukaryota</taxon>
        <taxon>Sar</taxon>
        <taxon>Stramenopiles</taxon>
        <taxon>Ochrophyta</taxon>
        <taxon>Bacillariophyta</taxon>
        <taxon>Bacillariophyceae</taxon>
        <taxon>Bacillariophycidae</taxon>
        <taxon>Thalassiophysales</taxon>
        <taxon>Catenulaceae</taxon>
        <taxon>Amphora</taxon>
    </lineage>
</organism>
<accession>A0A7S3L6M0</accession>
<dbReference type="EMBL" id="HBIM01010007">
    <property type="protein sequence ID" value="CAE0410969.1"/>
    <property type="molecule type" value="Transcribed_RNA"/>
</dbReference>
<name>A0A7S3L6M0_9STRA</name>
<dbReference type="AlphaFoldDB" id="A0A7S3L6M0"/>
<protein>
    <submittedName>
        <fullName evidence="3">Uncharacterized protein</fullName>
    </submittedName>
</protein>
<gene>
    <name evidence="3" type="ORF">ACOF00016_LOCUS8381</name>
</gene>
<evidence type="ECO:0000256" key="1">
    <source>
        <dbReference type="SAM" id="MobiDB-lite"/>
    </source>
</evidence>
<feature type="region of interest" description="Disordered" evidence="1">
    <location>
        <begin position="83"/>
        <end position="138"/>
    </location>
</feature>
<feature type="compositionally biased region" description="Basic residues" evidence="1">
    <location>
        <begin position="123"/>
        <end position="133"/>
    </location>
</feature>
<evidence type="ECO:0000313" key="3">
    <source>
        <dbReference type="EMBL" id="CAE0410969.1"/>
    </source>
</evidence>
<feature type="signal peptide" evidence="2">
    <location>
        <begin position="1"/>
        <end position="19"/>
    </location>
</feature>
<proteinExistence type="predicted"/>
<reference evidence="3" key="1">
    <citation type="submission" date="2021-01" db="EMBL/GenBank/DDBJ databases">
        <authorList>
            <person name="Corre E."/>
            <person name="Pelletier E."/>
            <person name="Niang G."/>
            <person name="Scheremetjew M."/>
            <person name="Finn R."/>
            <person name="Kale V."/>
            <person name="Holt S."/>
            <person name="Cochrane G."/>
            <person name="Meng A."/>
            <person name="Brown T."/>
            <person name="Cohen L."/>
        </authorList>
    </citation>
    <scope>NUCLEOTIDE SEQUENCE</scope>
    <source>
        <strain evidence="3">CCMP127</strain>
    </source>
</reference>
<keyword evidence="2" id="KW-0732">Signal</keyword>
<evidence type="ECO:0000256" key="2">
    <source>
        <dbReference type="SAM" id="SignalP"/>
    </source>
</evidence>
<feature type="chain" id="PRO_5031209849" evidence="2">
    <location>
        <begin position="20"/>
        <end position="350"/>
    </location>
</feature>
<sequence length="350" mass="38633">MSTARSLFVCFICFQGALAFRAPAFPTRHSSSALWGKVKRGKLGREIDAATAPVRTKKNKKSTIASKKTDANISPALAEWMASQEEDGVTTSTDSLRTASSTTTSSSASTYTSFDDEEDPSNRKNKKPMKQSARKAAEDARDVRVKVLVKELQESLESKAPFDVILNIIGEIMNLPAANFKQLSASAARQDFRLAWVGSDEAVCHVGTGLHKVPLARLQEVFLSFCGRNRVEIQEVIRILGPFPNVKNTLQGQSSFTRDLESDVVQWRLTWDSMVDGTGKEILAGKDENIQRVDLQVYFSCPTVLIAVVPPDADNYAIKRADPLEDQGQHVLVFVREDNLNEQLEALRVG</sequence>